<sequence>MLKDIFYIAEEEMCNKCWNQLAQAIKEVKNNNLQEINNLMFFKYYLKDQINTLVSKVIAIIKCNNNFYTLFWKEDLLSGLYKLFWGI</sequence>
<proteinExistence type="predicted"/>
<dbReference type="AlphaFoldDB" id="Q14M13"/>
<accession>Q14M13</accession>
<reference evidence="1" key="1">
    <citation type="journal article" date="2010" name="Appl. Environ. Microbiol.">
        <title>Partial chromosome sequence of Spiroplasma citri reveals extensive viral invasion and important gene decay.</title>
        <authorList>
            <person name="Carle P."/>
            <person name="Saillard C."/>
            <person name="Carrere N."/>
            <person name="Carrere S."/>
            <person name="Duret S."/>
            <person name="Eveillard S."/>
            <person name="Gaurivaud P."/>
            <person name="Gourgues G."/>
            <person name="Gouzy J."/>
            <person name="Salar P."/>
            <person name="Verdin E."/>
            <person name="Breton M."/>
            <person name="Blanchard A."/>
            <person name="Laigret F."/>
            <person name="Bove J.M."/>
            <person name="Renaudin J."/>
            <person name="Foissac X."/>
        </authorList>
    </citation>
    <scope>NUCLEOTIDE SEQUENCE</scope>
    <source>
        <strain evidence="1">GII3-3X</strain>
    </source>
</reference>
<gene>
    <name evidence="1" type="ORF">SPICI14_001</name>
</gene>
<evidence type="ECO:0000313" key="1">
    <source>
        <dbReference type="EMBL" id="CAK99467.1"/>
    </source>
</evidence>
<protein>
    <submittedName>
        <fullName evidence="1">Uncharacterized protein</fullName>
    </submittedName>
</protein>
<dbReference type="EMBL" id="AM285315">
    <property type="protein sequence ID" value="CAK99467.1"/>
    <property type="molecule type" value="Genomic_DNA"/>
</dbReference>
<organism evidence="1">
    <name type="scientific">Spiroplasma citri</name>
    <dbReference type="NCBI Taxonomy" id="2133"/>
    <lineage>
        <taxon>Bacteria</taxon>
        <taxon>Bacillati</taxon>
        <taxon>Mycoplasmatota</taxon>
        <taxon>Mollicutes</taxon>
        <taxon>Entomoplasmatales</taxon>
        <taxon>Spiroplasmataceae</taxon>
        <taxon>Spiroplasma</taxon>
    </lineage>
</organism>
<name>Q14M13_SPICI</name>